<evidence type="ECO:0000313" key="2">
    <source>
        <dbReference type="Proteomes" id="UP000818323"/>
    </source>
</evidence>
<evidence type="ECO:0000313" key="1">
    <source>
        <dbReference type="EMBL" id="NBJ25088.1"/>
    </source>
</evidence>
<protein>
    <submittedName>
        <fullName evidence="1">Uncharacterized protein</fullName>
    </submittedName>
</protein>
<organism evidence="1 2">
    <name type="scientific">Microvirga arsenatis</name>
    <dbReference type="NCBI Taxonomy" id="2692265"/>
    <lineage>
        <taxon>Bacteria</taxon>
        <taxon>Pseudomonadati</taxon>
        <taxon>Pseudomonadota</taxon>
        <taxon>Alphaproteobacteria</taxon>
        <taxon>Hyphomicrobiales</taxon>
        <taxon>Methylobacteriaceae</taxon>
        <taxon>Microvirga</taxon>
    </lineage>
</organism>
<comment type="caution">
    <text evidence="1">The sequence shown here is derived from an EMBL/GenBank/DDBJ whole genome shotgun (WGS) entry which is preliminary data.</text>
</comment>
<proteinExistence type="predicted"/>
<keyword evidence="2" id="KW-1185">Reference proteome</keyword>
<dbReference type="EMBL" id="JAAAXJ010000005">
    <property type="protein sequence ID" value="NBJ25088.1"/>
    <property type="molecule type" value="Genomic_DNA"/>
</dbReference>
<sequence>MSLRDESPPLASFVQEEMIDGAPQALAECLARLPPIVRLRLLAFLHLVECPDTMRASLDITPAGSMRLTLDTDVVPCPSHRH</sequence>
<accession>A0ABW9YXI2</accession>
<reference evidence="1 2" key="1">
    <citation type="submission" date="2020-01" db="EMBL/GenBank/DDBJ databases">
        <title>Microvirga sp. nov., an arsenate reduction bacterium isolated from Tibet hotspring sediments.</title>
        <authorList>
            <person name="Yuan C.-G."/>
        </authorList>
    </citation>
    <scope>NUCLEOTIDE SEQUENCE [LARGE SCALE GENOMIC DNA]</scope>
    <source>
        <strain evidence="1 2">SYSU G3D203</strain>
    </source>
</reference>
<dbReference type="RefSeq" id="WP_161723468.1">
    <property type="nucleotide sequence ID" value="NZ_JAAAXI010000008.1"/>
</dbReference>
<dbReference type="Proteomes" id="UP000818323">
    <property type="component" value="Unassembled WGS sequence"/>
</dbReference>
<gene>
    <name evidence="1" type="ORF">GR303_12075</name>
</gene>
<name>A0ABW9YXI2_9HYPH</name>